<dbReference type="AlphaFoldDB" id="A0AAJ2S0C2"/>
<protein>
    <recommendedName>
        <fullName evidence="6">Lipoprotein</fullName>
    </recommendedName>
</protein>
<accession>A0AAJ2S0C2</accession>
<name>A0AAJ2S0C2_9ENTR</name>
<proteinExistence type="predicted"/>
<dbReference type="Proteomes" id="UP001282336">
    <property type="component" value="Unassembled WGS sequence"/>
</dbReference>
<evidence type="ECO:0000313" key="5">
    <source>
        <dbReference type="Proteomes" id="UP001282336"/>
    </source>
</evidence>
<feature type="chain" id="PRO_5042525592" description="Lipoprotein" evidence="1">
    <location>
        <begin position="20"/>
        <end position="56"/>
    </location>
</feature>
<evidence type="ECO:0000313" key="3">
    <source>
        <dbReference type="EMBL" id="MDX6039647.1"/>
    </source>
</evidence>
<keyword evidence="1" id="KW-0732">Signal</keyword>
<organism evidence="2 5">
    <name type="scientific">Scandinavium lactucae</name>
    <dbReference type="NCBI Taxonomy" id="3095028"/>
    <lineage>
        <taxon>Bacteria</taxon>
        <taxon>Pseudomonadati</taxon>
        <taxon>Pseudomonadota</taxon>
        <taxon>Gammaproteobacteria</taxon>
        <taxon>Enterobacterales</taxon>
        <taxon>Enterobacteriaceae</taxon>
        <taxon>Scandinavium</taxon>
    </lineage>
</organism>
<evidence type="ECO:0000313" key="4">
    <source>
        <dbReference type="Proteomes" id="UP001275664"/>
    </source>
</evidence>
<feature type="signal peptide" evidence="1">
    <location>
        <begin position="1"/>
        <end position="19"/>
    </location>
</feature>
<dbReference type="EMBL" id="JAWXRC010000023">
    <property type="protein sequence ID" value="MDX6031410.1"/>
    <property type="molecule type" value="Genomic_DNA"/>
</dbReference>
<gene>
    <name evidence="3" type="ORF">SIK69_05475</name>
    <name evidence="2" type="ORF">SIL20_07825</name>
</gene>
<reference evidence="2 4" key="1">
    <citation type="submission" date="2023-11" db="EMBL/GenBank/DDBJ databases">
        <title>Scandinavium wanjuensis sp. nov., isolated from lettuce South Korea.</title>
        <authorList>
            <person name="Park J."/>
            <person name="Park S."/>
            <person name="Oh K.K."/>
            <person name="Cho G.S."/>
            <person name="Franz C.M.A.P."/>
        </authorList>
    </citation>
    <scope>NUCLEOTIDE SEQUENCE</scope>
    <source>
        <strain evidence="2">V105_12</strain>
        <strain evidence="3 4">V105_6</strain>
    </source>
</reference>
<dbReference type="EMBL" id="JAWXRD010000004">
    <property type="protein sequence ID" value="MDX6039647.1"/>
    <property type="molecule type" value="Genomic_DNA"/>
</dbReference>
<comment type="caution">
    <text evidence="2">The sequence shown here is derived from an EMBL/GenBank/DDBJ whole genome shotgun (WGS) entry which is preliminary data.</text>
</comment>
<evidence type="ECO:0008006" key="6">
    <source>
        <dbReference type="Google" id="ProtNLM"/>
    </source>
</evidence>
<dbReference type="PROSITE" id="PS51257">
    <property type="entry name" value="PROKAR_LIPOPROTEIN"/>
    <property type="match status" value="1"/>
</dbReference>
<evidence type="ECO:0000313" key="2">
    <source>
        <dbReference type="EMBL" id="MDX6031410.1"/>
    </source>
</evidence>
<sequence>MFKAAMIICGMLLAGCAAQTVNTPPPLSPMDECKQATQEGNTVTIAQKCAAITRDQ</sequence>
<dbReference type="RefSeq" id="WP_319627986.1">
    <property type="nucleotide sequence ID" value="NZ_JAWXRB010000031.1"/>
</dbReference>
<dbReference type="Proteomes" id="UP001275664">
    <property type="component" value="Unassembled WGS sequence"/>
</dbReference>
<evidence type="ECO:0000256" key="1">
    <source>
        <dbReference type="SAM" id="SignalP"/>
    </source>
</evidence>
<keyword evidence="4" id="KW-1185">Reference proteome</keyword>